<dbReference type="KEGG" id="rarg:115743022"/>
<keyword evidence="4" id="KW-1185">Reference proteome</keyword>
<evidence type="ECO:0000313" key="4">
    <source>
        <dbReference type="Proteomes" id="UP000827889"/>
    </source>
</evidence>
<feature type="compositionally biased region" description="Basic and acidic residues" evidence="2">
    <location>
        <begin position="227"/>
        <end position="242"/>
    </location>
</feature>
<accession>A0A8B8PF98</accession>
<feature type="region of interest" description="Disordered" evidence="2">
    <location>
        <begin position="82"/>
        <end position="159"/>
    </location>
</feature>
<feature type="compositionally biased region" description="Basic and acidic residues" evidence="2">
    <location>
        <begin position="188"/>
        <end position="205"/>
    </location>
</feature>
<dbReference type="AlphaFoldDB" id="A0A8B8PF98"/>
<feature type="region of interest" description="Disordered" evidence="2">
    <location>
        <begin position="188"/>
        <end position="210"/>
    </location>
</feature>
<dbReference type="Pfam" id="PF03763">
    <property type="entry name" value="Remorin_C"/>
    <property type="match status" value="1"/>
</dbReference>
<proteinExistence type="inferred from homology"/>
<evidence type="ECO:0000313" key="5">
    <source>
        <dbReference type="RefSeq" id="XP_030533475.2"/>
    </source>
</evidence>
<protein>
    <submittedName>
        <fullName evidence="5">Uncharacterized protein At3g61260</fullName>
    </submittedName>
</protein>
<organism evidence="4 5">
    <name type="scientific">Rhodamnia argentea</name>
    <dbReference type="NCBI Taxonomy" id="178133"/>
    <lineage>
        <taxon>Eukaryota</taxon>
        <taxon>Viridiplantae</taxon>
        <taxon>Streptophyta</taxon>
        <taxon>Embryophyta</taxon>
        <taxon>Tracheophyta</taxon>
        <taxon>Spermatophyta</taxon>
        <taxon>Magnoliopsida</taxon>
        <taxon>eudicotyledons</taxon>
        <taxon>Gunneridae</taxon>
        <taxon>Pentapetalae</taxon>
        <taxon>rosids</taxon>
        <taxon>malvids</taxon>
        <taxon>Myrtales</taxon>
        <taxon>Myrtaceae</taxon>
        <taxon>Myrtoideae</taxon>
        <taxon>Myrteae</taxon>
        <taxon>Australasian group</taxon>
        <taxon>Rhodamnia</taxon>
    </lineage>
</organism>
<dbReference type="PANTHER" id="PTHR31471">
    <property type="entry name" value="OS02G0116800 PROTEIN"/>
    <property type="match status" value="1"/>
</dbReference>
<feature type="compositionally biased region" description="Basic and acidic residues" evidence="2">
    <location>
        <begin position="83"/>
        <end position="95"/>
    </location>
</feature>
<evidence type="ECO:0000256" key="2">
    <source>
        <dbReference type="SAM" id="MobiDB-lite"/>
    </source>
</evidence>
<dbReference type="RefSeq" id="XP_030533475.2">
    <property type="nucleotide sequence ID" value="XM_030677615.2"/>
</dbReference>
<name>A0A8B8PF98_9MYRT</name>
<dbReference type="PANTHER" id="PTHR31471:SF5">
    <property type="entry name" value="GB|AAD39278.1"/>
    <property type="match status" value="1"/>
</dbReference>
<feature type="compositionally biased region" description="Low complexity" evidence="2">
    <location>
        <begin position="23"/>
        <end position="35"/>
    </location>
</feature>
<evidence type="ECO:0000256" key="1">
    <source>
        <dbReference type="ARBA" id="ARBA00005711"/>
    </source>
</evidence>
<feature type="compositionally biased region" description="Polar residues" evidence="2">
    <location>
        <begin position="43"/>
        <end position="52"/>
    </location>
</feature>
<feature type="compositionally biased region" description="Basic and acidic residues" evidence="2">
    <location>
        <begin position="1"/>
        <end position="21"/>
    </location>
</feature>
<feature type="domain" description="Remorin C-terminal" evidence="3">
    <location>
        <begin position="154"/>
        <end position="254"/>
    </location>
</feature>
<gene>
    <name evidence="5" type="primary">LOC115743022</name>
</gene>
<comment type="similarity">
    <text evidence="1">Belongs to the remorin family.</text>
</comment>
<feature type="region of interest" description="Disordered" evidence="2">
    <location>
        <begin position="1"/>
        <end position="54"/>
    </location>
</feature>
<dbReference type="InterPro" id="IPR005516">
    <property type="entry name" value="Remorin_C"/>
</dbReference>
<dbReference type="GeneID" id="115743022"/>
<evidence type="ECO:0000259" key="3">
    <source>
        <dbReference type="Pfam" id="PF03763"/>
    </source>
</evidence>
<feature type="region of interest" description="Disordered" evidence="2">
    <location>
        <begin position="227"/>
        <end position="247"/>
    </location>
</feature>
<dbReference type="Proteomes" id="UP000827889">
    <property type="component" value="Chromosome 6"/>
</dbReference>
<reference evidence="5" key="1">
    <citation type="submission" date="2025-08" db="UniProtKB">
        <authorList>
            <consortium name="RefSeq"/>
        </authorList>
    </citation>
    <scope>IDENTIFICATION</scope>
    <source>
        <tissue evidence="5">Leaf</tissue>
    </source>
</reference>
<sequence>MENLIKQRRERFSGPKQEEFSGSRQTSVVQQQTDSSKGDQKTQNRFTRQFSGPMSWDYDYGDSEYASAVAAAAFAICSLEETEVGKRAKTRDDFASSRSKIKSNKVDIKTGPTTAGKVTRQSSNVEAEASERKMPSTSITPKPKENPSKHSRKVAKADAWERAQIEMIRKRHENMKSSIFAWENEKKTRAKRSFERKRNELEQRRSRNQQHYQYKVARIDQITREARAQAEEKRRTEESRVKEKAKRIRSGEAPVTCFCF</sequence>